<evidence type="ECO:0000259" key="9">
    <source>
        <dbReference type="PROSITE" id="PS50109"/>
    </source>
</evidence>
<dbReference type="InterPro" id="IPR005467">
    <property type="entry name" value="His_kinase_dom"/>
</dbReference>
<dbReference type="Pfam" id="PF00512">
    <property type="entry name" value="HisKA"/>
    <property type="match status" value="1"/>
</dbReference>
<dbReference type="CDD" id="cd00082">
    <property type="entry name" value="HisKA"/>
    <property type="match status" value="1"/>
</dbReference>
<keyword evidence="8" id="KW-1133">Transmembrane helix</keyword>
<evidence type="ECO:0000256" key="5">
    <source>
        <dbReference type="ARBA" id="ARBA00022777"/>
    </source>
</evidence>
<accession>A0A1H3XMX1</accession>
<feature type="domain" description="Histidine kinase" evidence="9">
    <location>
        <begin position="252"/>
        <end position="469"/>
    </location>
</feature>
<dbReference type="InterPro" id="IPR003661">
    <property type="entry name" value="HisK_dim/P_dom"/>
</dbReference>
<feature type="transmembrane region" description="Helical" evidence="8">
    <location>
        <begin position="12"/>
        <end position="30"/>
    </location>
</feature>
<dbReference type="Pfam" id="PF02518">
    <property type="entry name" value="HATPase_c"/>
    <property type="match status" value="1"/>
</dbReference>
<dbReference type="AlphaFoldDB" id="A0A1H3XMX1"/>
<dbReference type="FunFam" id="3.30.565.10:FF:000006">
    <property type="entry name" value="Sensor histidine kinase WalK"/>
    <property type="match status" value="1"/>
</dbReference>
<keyword evidence="8" id="KW-0812">Transmembrane</keyword>
<name>A0A1H3XMX1_9BACT</name>
<dbReference type="GO" id="GO:0000155">
    <property type="term" value="F:phosphorelay sensor kinase activity"/>
    <property type="evidence" value="ECO:0007669"/>
    <property type="project" value="InterPro"/>
</dbReference>
<keyword evidence="4" id="KW-0808">Transferase</keyword>
<dbReference type="GO" id="GO:0004721">
    <property type="term" value="F:phosphoprotein phosphatase activity"/>
    <property type="evidence" value="ECO:0007669"/>
    <property type="project" value="TreeGrafter"/>
</dbReference>
<keyword evidence="7 8" id="KW-0472">Membrane</keyword>
<dbReference type="STRING" id="37625.SAMN05660420_01014"/>
<dbReference type="PANTHER" id="PTHR45453:SF1">
    <property type="entry name" value="PHOSPHATE REGULON SENSOR PROTEIN PHOR"/>
    <property type="match status" value="1"/>
</dbReference>
<organism evidence="10 11">
    <name type="scientific">Desulfuromusa kysingii</name>
    <dbReference type="NCBI Taxonomy" id="37625"/>
    <lineage>
        <taxon>Bacteria</taxon>
        <taxon>Pseudomonadati</taxon>
        <taxon>Thermodesulfobacteriota</taxon>
        <taxon>Desulfuromonadia</taxon>
        <taxon>Desulfuromonadales</taxon>
        <taxon>Geopsychrobacteraceae</taxon>
        <taxon>Desulfuromusa</taxon>
    </lineage>
</organism>
<evidence type="ECO:0000256" key="7">
    <source>
        <dbReference type="ARBA" id="ARBA00023136"/>
    </source>
</evidence>
<dbReference type="InterPro" id="IPR050351">
    <property type="entry name" value="BphY/WalK/GraS-like"/>
</dbReference>
<dbReference type="Proteomes" id="UP000199409">
    <property type="component" value="Unassembled WGS sequence"/>
</dbReference>
<dbReference type="InterPro" id="IPR004358">
    <property type="entry name" value="Sig_transdc_His_kin-like_C"/>
</dbReference>
<dbReference type="GO" id="GO:0005886">
    <property type="term" value="C:plasma membrane"/>
    <property type="evidence" value="ECO:0007669"/>
    <property type="project" value="TreeGrafter"/>
</dbReference>
<reference evidence="10 11" key="1">
    <citation type="submission" date="2016-10" db="EMBL/GenBank/DDBJ databases">
        <authorList>
            <person name="de Groot N.N."/>
        </authorList>
    </citation>
    <scope>NUCLEOTIDE SEQUENCE [LARGE SCALE GENOMIC DNA]</scope>
    <source>
        <strain evidence="10 11">DSM 7343</strain>
    </source>
</reference>
<dbReference type="EMBL" id="FNQN01000002">
    <property type="protein sequence ID" value="SDZ99888.1"/>
    <property type="molecule type" value="Genomic_DNA"/>
</dbReference>
<evidence type="ECO:0000256" key="1">
    <source>
        <dbReference type="ARBA" id="ARBA00000085"/>
    </source>
</evidence>
<dbReference type="FunFam" id="1.10.287.130:FF:000001">
    <property type="entry name" value="Two-component sensor histidine kinase"/>
    <property type="match status" value="1"/>
</dbReference>
<evidence type="ECO:0000313" key="10">
    <source>
        <dbReference type="EMBL" id="SDZ99888.1"/>
    </source>
</evidence>
<keyword evidence="5 10" id="KW-0418">Kinase</keyword>
<dbReference type="SUPFAM" id="SSF47384">
    <property type="entry name" value="Homodimeric domain of signal transducing histidine kinase"/>
    <property type="match status" value="1"/>
</dbReference>
<dbReference type="EC" id="2.7.13.3" evidence="2"/>
<proteinExistence type="predicted"/>
<evidence type="ECO:0000256" key="2">
    <source>
        <dbReference type="ARBA" id="ARBA00012438"/>
    </source>
</evidence>
<dbReference type="PRINTS" id="PR00344">
    <property type="entry name" value="BCTRLSENSOR"/>
</dbReference>
<dbReference type="PANTHER" id="PTHR45453">
    <property type="entry name" value="PHOSPHATE REGULON SENSOR PROTEIN PHOR"/>
    <property type="match status" value="1"/>
</dbReference>
<evidence type="ECO:0000313" key="11">
    <source>
        <dbReference type="Proteomes" id="UP000199409"/>
    </source>
</evidence>
<dbReference type="InterPro" id="IPR003594">
    <property type="entry name" value="HATPase_dom"/>
</dbReference>
<evidence type="ECO:0000256" key="3">
    <source>
        <dbReference type="ARBA" id="ARBA00022553"/>
    </source>
</evidence>
<evidence type="ECO:0000256" key="6">
    <source>
        <dbReference type="ARBA" id="ARBA00023012"/>
    </source>
</evidence>
<keyword evidence="11" id="KW-1185">Reference proteome</keyword>
<dbReference type="OrthoDB" id="9813151at2"/>
<evidence type="ECO:0000256" key="4">
    <source>
        <dbReference type="ARBA" id="ARBA00022679"/>
    </source>
</evidence>
<dbReference type="Gene3D" id="1.10.287.130">
    <property type="match status" value="1"/>
</dbReference>
<dbReference type="RefSeq" id="WP_092345339.1">
    <property type="nucleotide sequence ID" value="NZ_FNQN01000002.1"/>
</dbReference>
<feature type="transmembrane region" description="Helical" evidence="8">
    <location>
        <begin position="165"/>
        <end position="184"/>
    </location>
</feature>
<protein>
    <recommendedName>
        <fullName evidence="2">histidine kinase</fullName>
        <ecNumber evidence="2">2.7.13.3</ecNumber>
    </recommendedName>
</protein>
<dbReference type="PROSITE" id="PS50109">
    <property type="entry name" value="HIS_KIN"/>
    <property type="match status" value="1"/>
</dbReference>
<dbReference type="SMART" id="SM00387">
    <property type="entry name" value="HATPase_c"/>
    <property type="match status" value="1"/>
</dbReference>
<comment type="catalytic activity">
    <reaction evidence="1">
        <text>ATP + protein L-histidine = ADP + protein N-phospho-L-histidine.</text>
        <dbReference type="EC" id="2.7.13.3"/>
    </reaction>
</comment>
<sequence length="479" mass="53725">MTRNTHLKSRFPSLSLLFLAIVLIGSGFFWHTDHQQRLLNQIDNQLLSTAQNVSFFFNNIPTDSSAKKYLCKRLTDFSAMSTVSLSLSIYSAQGELLCLTEEVASNQRMSLDKKINPPKSMTLKTVITPQGELRSLIYPISKQDTPALSLVINHNLAELKNQSHLSALILLLIGLSIFTVFTVLQQRVKKANLAVIKRLALQMGRADEEDHPASFVVPTSVEPEIQELASSYNHMMTRREDILRRAHQFTADVTHELRTPLTILRGETELALRNGRDPKRLRQVLESNLEEISRMSYLIEDLLLLSKGDLGEIPLKKEPLLLNELIIELHHQAQLLATAKNIKVELHCPKELAFLRADSLRLRQVFLNLLTNAIKYTPDDGDVSITLSFDEQYAVITITDTGIGIGSEHLETIFDRFYRVNKTKNRNDGGSGLGLAIVKWIVEAHHGSVKVSSSLGQGSSFTVTLPRLSDSETLVTVDQ</sequence>
<dbReference type="Gene3D" id="3.30.565.10">
    <property type="entry name" value="Histidine kinase-like ATPase, C-terminal domain"/>
    <property type="match status" value="1"/>
</dbReference>
<gene>
    <name evidence="10" type="ORF">SAMN05660420_01014</name>
</gene>
<dbReference type="SUPFAM" id="SSF55874">
    <property type="entry name" value="ATPase domain of HSP90 chaperone/DNA topoisomerase II/histidine kinase"/>
    <property type="match status" value="1"/>
</dbReference>
<keyword evidence="6" id="KW-0902">Two-component regulatory system</keyword>
<dbReference type="InterPro" id="IPR036097">
    <property type="entry name" value="HisK_dim/P_sf"/>
</dbReference>
<keyword evidence="3" id="KW-0597">Phosphoprotein</keyword>
<evidence type="ECO:0000256" key="8">
    <source>
        <dbReference type="SAM" id="Phobius"/>
    </source>
</evidence>
<dbReference type="SMART" id="SM00388">
    <property type="entry name" value="HisKA"/>
    <property type="match status" value="1"/>
</dbReference>
<dbReference type="GO" id="GO:0016036">
    <property type="term" value="P:cellular response to phosphate starvation"/>
    <property type="evidence" value="ECO:0007669"/>
    <property type="project" value="TreeGrafter"/>
</dbReference>
<dbReference type="InterPro" id="IPR036890">
    <property type="entry name" value="HATPase_C_sf"/>
</dbReference>